<keyword evidence="8" id="KW-1185">Reference proteome</keyword>
<keyword evidence="2" id="KW-0378">Hydrolase</keyword>
<dbReference type="Pfam" id="PF00271">
    <property type="entry name" value="Helicase_C"/>
    <property type="match status" value="1"/>
</dbReference>
<dbReference type="SMART" id="SM00490">
    <property type="entry name" value="HELICc"/>
    <property type="match status" value="1"/>
</dbReference>
<dbReference type="AlphaFoldDB" id="A0AAE1HXQ4"/>
<evidence type="ECO:0000259" key="5">
    <source>
        <dbReference type="PROSITE" id="PS51192"/>
    </source>
</evidence>
<dbReference type="SUPFAM" id="SSF52540">
    <property type="entry name" value="P-loop containing nucleoside triphosphate hydrolases"/>
    <property type="match status" value="1"/>
</dbReference>
<protein>
    <submittedName>
        <fullName evidence="7">Helicase POLQ-like</fullName>
    </submittedName>
</protein>
<dbReference type="PROSITE" id="PS51192">
    <property type="entry name" value="HELICASE_ATP_BIND_1"/>
    <property type="match status" value="1"/>
</dbReference>
<dbReference type="GO" id="GO:0003676">
    <property type="term" value="F:nucleic acid binding"/>
    <property type="evidence" value="ECO:0007669"/>
    <property type="project" value="InterPro"/>
</dbReference>
<evidence type="ECO:0000256" key="1">
    <source>
        <dbReference type="ARBA" id="ARBA00022741"/>
    </source>
</evidence>
<keyword evidence="1" id="KW-0547">Nucleotide-binding</keyword>
<feature type="domain" description="Helicase C-terminal" evidence="6">
    <location>
        <begin position="352"/>
        <end position="551"/>
    </location>
</feature>
<evidence type="ECO:0000256" key="2">
    <source>
        <dbReference type="ARBA" id="ARBA00022801"/>
    </source>
</evidence>
<evidence type="ECO:0000256" key="4">
    <source>
        <dbReference type="ARBA" id="ARBA00022840"/>
    </source>
</evidence>
<name>A0AAE1HXQ4_9NEOP</name>
<dbReference type="InterPro" id="IPR050474">
    <property type="entry name" value="Hel308_SKI2-like"/>
</dbReference>
<dbReference type="Gene3D" id="3.40.50.300">
    <property type="entry name" value="P-loop containing nucleotide triphosphate hydrolases"/>
    <property type="match status" value="2"/>
</dbReference>
<dbReference type="SMART" id="SM00487">
    <property type="entry name" value="DEXDc"/>
    <property type="match status" value="1"/>
</dbReference>
<dbReference type="InterPro" id="IPR001650">
    <property type="entry name" value="Helicase_C-like"/>
</dbReference>
<evidence type="ECO:0000256" key="3">
    <source>
        <dbReference type="ARBA" id="ARBA00022806"/>
    </source>
</evidence>
<dbReference type="PROSITE" id="PS51194">
    <property type="entry name" value="HELICASE_CTER"/>
    <property type="match status" value="1"/>
</dbReference>
<reference evidence="7" key="1">
    <citation type="submission" date="2021-07" db="EMBL/GenBank/DDBJ databases">
        <authorList>
            <person name="Catto M.A."/>
            <person name="Jacobson A."/>
            <person name="Kennedy G."/>
            <person name="Labadie P."/>
            <person name="Hunt B.G."/>
            <person name="Srinivasan R."/>
        </authorList>
    </citation>
    <scope>NUCLEOTIDE SEQUENCE</scope>
    <source>
        <strain evidence="7">PL_HMW_Pooled</strain>
        <tissue evidence="7">Head</tissue>
    </source>
</reference>
<evidence type="ECO:0000259" key="6">
    <source>
        <dbReference type="PROSITE" id="PS51194"/>
    </source>
</evidence>
<dbReference type="InterPro" id="IPR011545">
    <property type="entry name" value="DEAD/DEAH_box_helicase_dom"/>
</dbReference>
<accession>A0AAE1HXQ4</accession>
<gene>
    <name evidence="7" type="ORF">KUF71_020185</name>
</gene>
<dbReference type="InterPro" id="IPR014001">
    <property type="entry name" value="Helicase_ATP-bd"/>
</dbReference>
<evidence type="ECO:0000313" key="8">
    <source>
        <dbReference type="Proteomes" id="UP001219518"/>
    </source>
</evidence>
<dbReference type="PANTHER" id="PTHR47961:SF12">
    <property type="entry name" value="HELICASE POLQ-LIKE"/>
    <property type="match status" value="1"/>
</dbReference>
<evidence type="ECO:0000313" key="7">
    <source>
        <dbReference type="EMBL" id="KAK3929792.1"/>
    </source>
</evidence>
<dbReference type="PANTHER" id="PTHR47961">
    <property type="entry name" value="DNA POLYMERASE THETA, PUTATIVE (AFU_ORTHOLOGUE AFUA_1G05260)-RELATED"/>
    <property type="match status" value="1"/>
</dbReference>
<sequence length="841" mass="93836">MTNARVSSTVGQNIQMQEAVDRTVVSRDNDMETATAVAYLNLCGDEKQFVDDAIVGHSFKRVDAGNHLSFLQDCPDVNDDGFYGLGARILAIVYDTFAISDLHDWQKRMLREHIQTSNRKNALVLAPTSGGKTLVAFILILRCLLVEGKDAIMTLPYVAIVAEKVRELRILSSKIGSIAVQEYAGSKGHIPPARPKPSLRTIYFATPEKASSLWKSLCKDGERYKEIGITVMDEFHMIRDRTRGMIFEELVVNTLHCARRETCIIALSATVGNPEEVRRFVGGGVSDNCNVFLVTSRPQKIEEHVIVAGLKIPIVRDEDGQGEVRYTATERQMVLHDGDALADPQLRMLKSTEDRILAKLVFDSMAANAPIIVFCSTRVQCVRYCQMLTEAFIALHGTDSASELIRSQREDVIGHLKDESKGMVQKILLSGIEQGIAFHSAGLHATEKKAVEDAFAKGIILAIACTTTLAAGVNLPASRIVIRSPRFGEDFLSYSSYLQVVGRAGRGCLNSISDGRPPDSYIMIQSADTERFDRLLQQGIEDVTSQLLGEATYYRRTSSHSVSPKQDSRLYTGVTRIIISSLDMTEEVADIQTLISVYRLTLLYQVGVKNTSQQREMRLVTLKPLLEELLNLIRNGYIELFKYDGLITHEVRISREVQMDVADVTIPQVHMKECAALSKEEVSDAIQVLHDALNRDEVIHIPNYGLKLSAATVAATAGCMSLEDAEAFRLQIEKLQRTMRMDDYLTFLYLSITTEMSRDLTEPSPQNPNATDVPTLVAKKLVHNFTSHPDRTLMEQLDLTERKMNLWVMGVGGYKNNAEFVSIVKRLWSAMFVRDLFDEPA</sequence>
<reference evidence="7" key="2">
    <citation type="journal article" date="2023" name="BMC Genomics">
        <title>Pest status, molecular evolution, and epigenetic factors derived from the genome assembly of Frankliniella fusca, a thysanopteran phytovirus vector.</title>
        <authorList>
            <person name="Catto M.A."/>
            <person name="Labadie P.E."/>
            <person name="Jacobson A.L."/>
            <person name="Kennedy G.G."/>
            <person name="Srinivasan R."/>
            <person name="Hunt B.G."/>
        </authorList>
    </citation>
    <scope>NUCLEOTIDE SEQUENCE</scope>
    <source>
        <strain evidence="7">PL_HMW_Pooled</strain>
    </source>
</reference>
<organism evidence="7 8">
    <name type="scientific">Frankliniella fusca</name>
    <dbReference type="NCBI Taxonomy" id="407009"/>
    <lineage>
        <taxon>Eukaryota</taxon>
        <taxon>Metazoa</taxon>
        <taxon>Ecdysozoa</taxon>
        <taxon>Arthropoda</taxon>
        <taxon>Hexapoda</taxon>
        <taxon>Insecta</taxon>
        <taxon>Pterygota</taxon>
        <taxon>Neoptera</taxon>
        <taxon>Paraneoptera</taxon>
        <taxon>Thysanoptera</taxon>
        <taxon>Terebrantia</taxon>
        <taxon>Thripoidea</taxon>
        <taxon>Thripidae</taxon>
        <taxon>Frankliniella</taxon>
    </lineage>
</organism>
<keyword evidence="3 7" id="KW-0347">Helicase</keyword>
<proteinExistence type="predicted"/>
<dbReference type="GO" id="GO:0016787">
    <property type="term" value="F:hydrolase activity"/>
    <property type="evidence" value="ECO:0007669"/>
    <property type="project" value="UniProtKB-KW"/>
</dbReference>
<dbReference type="InterPro" id="IPR027417">
    <property type="entry name" value="P-loop_NTPase"/>
</dbReference>
<dbReference type="EMBL" id="JAHWGI010001404">
    <property type="protein sequence ID" value="KAK3929792.1"/>
    <property type="molecule type" value="Genomic_DNA"/>
</dbReference>
<feature type="domain" description="Helicase ATP-binding" evidence="5">
    <location>
        <begin position="113"/>
        <end position="276"/>
    </location>
</feature>
<dbReference type="GO" id="GO:0004386">
    <property type="term" value="F:helicase activity"/>
    <property type="evidence" value="ECO:0007669"/>
    <property type="project" value="UniProtKB-KW"/>
</dbReference>
<dbReference type="Pfam" id="PF00270">
    <property type="entry name" value="DEAD"/>
    <property type="match status" value="1"/>
</dbReference>
<comment type="caution">
    <text evidence="7">The sequence shown here is derived from an EMBL/GenBank/DDBJ whole genome shotgun (WGS) entry which is preliminary data.</text>
</comment>
<dbReference type="GO" id="GO:0005524">
    <property type="term" value="F:ATP binding"/>
    <property type="evidence" value="ECO:0007669"/>
    <property type="project" value="UniProtKB-KW"/>
</dbReference>
<dbReference type="Proteomes" id="UP001219518">
    <property type="component" value="Unassembled WGS sequence"/>
</dbReference>
<keyword evidence="4" id="KW-0067">ATP-binding</keyword>